<dbReference type="Proteomes" id="UP000774283">
    <property type="component" value="Unassembled WGS sequence"/>
</dbReference>
<evidence type="ECO:0000256" key="1">
    <source>
        <dbReference type="SAM" id="Phobius"/>
    </source>
</evidence>
<protein>
    <recommendedName>
        <fullName evidence="4">Zinc ribbon domain-containing protein</fullName>
    </recommendedName>
</protein>
<sequence>MSTRCSSCGSQLVYAPGTAYLQCRCQSQVQIADAGNVVEQGYEEWARTHAGQSPAAASVLRTLRCDGCGAQTQSANLSDTCQFCAGHLVAVGTAEGTVAPSGVLPFALDTAAAQSAVVTWVKSRWLAPNALKQVNATESLRGTYVPHWAFDADTRTDYTGERGDEYWEGSGDDRVRKVRWRDARGTTTRRFDDVLVVGTTTLSEKQVDSLTPWDTAKIVPFQPGYLAGYSTVSYDVDPAAGLEKAKQRMVGPIRKDVENDIGGDEQRVRTLQTAYSNVMFTLLLLPVWIMTYMYAGKQWQVMVNATTGEVIGKRPYSPVKLTLAILAALAVVITVLVLYLRN</sequence>
<feature type="transmembrane region" description="Helical" evidence="1">
    <location>
        <begin position="321"/>
        <end position="340"/>
    </location>
</feature>
<gene>
    <name evidence="2" type="ORF">HF995_04400</name>
</gene>
<accession>A0A9X5FEK4</accession>
<dbReference type="AlphaFoldDB" id="A0A9X5FEK4"/>
<comment type="caution">
    <text evidence="2">The sequence shown here is derived from an EMBL/GenBank/DDBJ whole genome shotgun (WGS) entry which is preliminary data.</text>
</comment>
<reference evidence="2 3" key="1">
    <citation type="submission" date="2020-04" db="EMBL/GenBank/DDBJ databases">
        <title>MicrobeNet Type strains.</title>
        <authorList>
            <person name="Nicholson A.C."/>
        </authorList>
    </citation>
    <scope>NUCLEOTIDE SEQUENCE [LARGE SCALE GENOMIC DNA]</scope>
    <source>
        <strain evidence="2 3">ATCC BAA-789</strain>
    </source>
</reference>
<dbReference type="PANTHER" id="PTHR37826">
    <property type="entry name" value="FLOTILLIN BAND_7_5 DOMAIN PROTEIN"/>
    <property type="match status" value="1"/>
</dbReference>
<evidence type="ECO:0008006" key="4">
    <source>
        <dbReference type="Google" id="ProtNLM"/>
    </source>
</evidence>
<keyword evidence="1" id="KW-0812">Transmembrane</keyword>
<proteinExistence type="predicted"/>
<dbReference type="PANTHER" id="PTHR37826:SF3">
    <property type="entry name" value="J DOMAIN-CONTAINING PROTEIN"/>
    <property type="match status" value="1"/>
</dbReference>
<name>A0A9X5FEK4_9MICO</name>
<organism evidence="2 3">
    <name type="scientific">Sanguibacter hominis ATCC BAA-789</name>
    <dbReference type="NCBI Taxonomy" id="1312740"/>
    <lineage>
        <taxon>Bacteria</taxon>
        <taxon>Bacillati</taxon>
        <taxon>Actinomycetota</taxon>
        <taxon>Actinomycetes</taxon>
        <taxon>Micrococcales</taxon>
        <taxon>Sanguibacteraceae</taxon>
        <taxon>Sanguibacter</taxon>
    </lineage>
</organism>
<feature type="transmembrane region" description="Helical" evidence="1">
    <location>
        <begin position="274"/>
        <end position="295"/>
    </location>
</feature>
<dbReference type="EMBL" id="JAAXOW010000001">
    <property type="protein sequence ID" value="NKX92521.1"/>
    <property type="molecule type" value="Genomic_DNA"/>
</dbReference>
<keyword evidence="1" id="KW-1133">Transmembrane helix</keyword>
<keyword evidence="3" id="KW-1185">Reference proteome</keyword>
<evidence type="ECO:0000313" key="3">
    <source>
        <dbReference type="Proteomes" id="UP000774283"/>
    </source>
</evidence>
<evidence type="ECO:0000313" key="2">
    <source>
        <dbReference type="EMBL" id="NKX92521.1"/>
    </source>
</evidence>
<keyword evidence="1" id="KW-0472">Membrane</keyword>